<dbReference type="WBParaSite" id="OFLC_0001009601-mRNA-1">
    <property type="protein sequence ID" value="OFLC_0001009601-mRNA-1"/>
    <property type="gene ID" value="OFLC_0001009601"/>
</dbReference>
<dbReference type="EMBL" id="UZAJ01013108">
    <property type="protein sequence ID" value="VDO65791.1"/>
    <property type="molecule type" value="Genomic_DNA"/>
</dbReference>
<evidence type="ECO:0000313" key="2">
    <source>
        <dbReference type="Proteomes" id="UP000267606"/>
    </source>
</evidence>
<proteinExistence type="predicted"/>
<accession>A0A183HRI5</accession>
<evidence type="ECO:0000313" key="3">
    <source>
        <dbReference type="WBParaSite" id="OFLC_0001009601-mRNA-1"/>
    </source>
</evidence>
<reference evidence="1 2" key="2">
    <citation type="submission" date="2018-11" db="EMBL/GenBank/DDBJ databases">
        <authorList>
            <consortium name="Pathogen Informatics"/>
        </authorList>
    </citation>
    <scope>NUCLEOTIDE SEQUENCE [LARGE SCALE GENOMIC DNA]</scope>
</reference>
<evidence type="ECO:0000313" key="1">
    <source>
        <dbReference type="EMBL" id="VDO65791.1"/>
    </source>
</evidence>
<dbReference type="Proteomes" id="UP000267606">
    <property type="component" value="Unassembled WGS sequence"/>
</dbReference>
<keyword evidence="2" id="KW-1185">Reference proteome</keyword>
<sequence>MCSSAKELLRSKWALKVLRIYLNDFKDIIFDGGLIIYQFGKTLIQSSITKIIQLPKNVVESSINEFQHLFDTGPVPKDFDYSILMINHFWDYIIINAKCYGEDFASTFMGHVIFSRMAKSNVLSFIFLHILLPKLAFLLHRKISMVNCHIKLKLNFNFKLNLATNLVQIWILTILGQN</sequence>
<reference evidence="3" key="1">
    <citation type="submission" date="2016-06" db="UniProtKB">
        <authorList>
            <consortium name="WormBaseParasite"/>
        </authorList>
    </citation>
    <scope>IDENTIFICATION</scope>
</reference>
<protein>
    <submittedName>
        <fullName evidence="1 3">Uncharacterized protein</fullName>
    </submittedName>
</protein>
<organism evidence="3">
    <name type="scientific">Onchocerca flexuosa</name>
    <dbReference type="NCBI Taxonomy" id="387005"/>
    <lineage>
        <taxon>Eukaryota</taxon>
        <taxon>Metazoa</taxon>
        <taxon>Ecdysozoa</taxon>
        <taxon>Nematoda</taxon>
        <taxon>Chromadorea</taxon>
        <taxon>Rhabditida</taxon>
        <taxon>Spirurina</taxon>
        <taxon>Spiruromorpha</taxon>
        <taxon>Filarioidea</taxon>
        <taxon>Onchocercidae</taxon>
        <taxon>Onchocerca</taxon>
    </lineage>
</organism>
<dbReference type="AlphaFoldDB" id="A0A183HRI5"/>
<name>A0A183HRI5_9BILA</name>
<gene>
    <name evidence="1" type="ORF">OFLC_LOCUS10097</name>
</gene>